<evidence type="ECO:0000313" key="2">
    <source>
        <dbReference type="EMBL" id="MCS3904459.1"/>
    </source>
</evidence>
<dbReference type="RefSeq" id="WP_259057452.1">
    <property type="nucleotide sequence ID" value="NZ_JANUCT010000023.1"/>
</dbReference>
<reference evidence="2" key="1">
    <citation type="submission" date="2022-08" db="EMBL/GenBank/DDBJ databases">
        <title>Genomic Encyclopedia of Type Strains, Phase III (KMG-III): the genomes of soil and plant-associated and newly described type strains.</title>
        <authorList>
            <person name="Whitman W."/>
        </authorList>
    </citation>
    <scope>NUCLEOTIDE SEQUENCE</scope>
    <source>
        <strain evidence="2">HMT 1</strain>
    </source>
</reference>
<dbReference type="EC" id="1.2.7.12" evidence="2"/>
<dbReference type="PANTHER" id="PTHR39673">
    <property type="entry name" value="TUNGSTEN FORMYLMETHANOFURAN DEHYDROGENASE, SUBUNIT C (FWDC)"/>
    <property type="match status" value="1"/>
</dbReference>
<gene>
    <name evidence="2" type="ORF">J2T55_002495</name>
</gene>
<dbReference type="Gene3D" id="2.160.20.60">
    <property type="entry name" value="Glutamate synthase, alpha subunit, C-terminal domain"/>
    <property type="match status" value="1"/>
</dbReference>
<dbReference type="Proteomes" id="UP001204445">
    <property type="component" value="Unassembled WGS sequence"/>
</dbReference>
<dbReference type="GO" id="GO:0015948">
    <property type="term" value="P:methanogenesis"/>
    <property type="evidence" value="ECO:0007669"/>
    <property type="project" value="InterPro"/>
</dbReference>
<sequence length="274" mass="28853">MSKLTLTLQTPVSGRLDCSPLIPDNLLGKTQAEIGKIKLNAGSHNVSVNKLFKVEGSPKSADEVVLRGLKGQADNVGAAMTGGTLTVHGTAGDFIGLNMQGGTLIARGGVGRWAGRGMRDGFLEIHGDAGDYLASAFPGDTQGLRDGIIHVRGNAGSRIGERMRRGIVIIDGDAGDYCGAKMLAGTIIACGELGRFTGQGMKRGTIILLEEPETMAATFNDCGYYEPAFLSLLYRHLTNMSRHLKDLSDWPATVKRIAGDTAVGGKGEILILQA</sequence>
<evidence type="ECO:0000259" key="1">
    <source>
        <dbReference type="Pfam" id="PF01493"/>
    </source>
</evidence>
<comment type="caution">
    <text evidence="2">The sequence shown here is derived from an EMBL/GenBank/DDBJ whole genome shotgun (WGS) entry which is preliminary data.</text>
</comment>
<protein>
    <submittedName>
        <fullName evidence="2">Formylmethanofuran dehydrogenase subunit C</fullName>
        <ecNumber evidence="2">1.2.7.12</ecNumber>
    </submittedName>
</protein>
<dbReference type="EMBL" id="JANUCT010000023">
    <property type="protein sequence ID" value="MCS3904459.1"/>
    <property type="molecule type" value="Genomic_DNA"/>
</dbReference>
<name>A0AAE3HLJ0_9GAMM</name>
<dbReference type="InterPro" id="IPR036485">
    <property type="entry name" value="Glu_synth_asu_C_sf"/>
</dbReference>
<evidence type="ECO:0000313" key="3">
    <source>
        <dbReference type="Proteomes" id="UP001204445"/>
    </source>
</evidence>
<dbReference type="InterPro" id="IPR002489">
    <property type="entry name" value="Glu_synth_asu_C"/>
</dbReference>
<dbReference type="InterPro" id="IPR017550">
    <property type="entry name" value="Formylmethanofuran_DH_suC"/>
</dbReference>
<dbReference type="SUPFAM" id="SSF69336">
    <property type="entry name" value="Alpha subunit of glutamate synthase, C-terminal domain"/>
    <property type="match status" value="1"/>
</dbReference>
<proteinExistence type="predicted"/>
<accession>A0AAE3HLJ0</accession>
<dbReference type="AlphaFoldDB" id="A0AAE3HLJ0"/>
<organism evidence="2 3">
    <name type="scientific">Methylohalomonas lacus</name>
    <dbReference type="NCBI Taxonomy" id="398773"/>
    <lineage>
        <taxon>Bacteria</taxon>
        <taxon>Pseudomonadati</taxon>
        <taxon>Pseudomonadota</taxon>
        <taxon>Gammaproteobacteria</taxon>
        <taxon>Methylohalomonadales</taxon>
        <taxon>Methylohalomonadaceae</taxon>
        <taxon>Methylohalomonas</taxon>
    </lineage>
</organism>
<dbReference type="NCBIfam" id="TIGR03122">
    <property type="entry name" value="one_C_dehyd_C"/>
    <property type="match status" value="1"/>
</dbReference>
<feature type="domain" description="Glutamate synthase alpha subunit C-terminal" evidence="1">
    <location>
        <begin position="113"/>
        <end position="220"/>
    </location>
</feature>
<dbReference type="Pfam" id="PF01493">
    <property type="entry name" value="GXGXG"/>
    <property type="match status" value="1"/>
</dbReference>
<dbReference type="PANTHER" id="PTHR39673:SF5">
    <property type="entry name" value="TUNGSTEN-CONTAINING FORMYLMETHANOFURAN DEHYDROGENASE 2 SUBUNIT C"/>
    <property type="match status" value="1"/>
</dbReference>
<dbReference type="GO" id="GO:0046914">
    <property type="term" value="F:transition metal ion binding"/>
    <property type="evidence" value="ECO:0007669"/>
    <property type="project" value="InterPro"/>
</dbReference>
<dbReference type="GO" id="GO:0018493">
    <property type="term" value="F:formylmethanofuran dehydrogenase activity"/>
    <property type="evidence" value="ECO:0007669"/>
    <property type="project" value="UniProtKB-EC"/>
</dbReference>
<keyword evidence="2" id="KW-0560">Oxidoreductase</keyword>
<keyword evidence="3" id="KW-1185">Reference proteome</keyword>